<accession>A0A414DFA6</accession>
<feature type="domain" description="DUF6874" evidence="1">
    <location>
        <begin position="23"/>
        <end position="99"/>
    </location>
</feature>
<proteinExistence type="predicted"/>
<comment type="caution">
    <text evidence="2">The sequence shown here is derived from an EMBL/GenBank/DDBJ whole genome shotgun (WGS) entry which is preliminary data.</text>
</comment>
<sequence>MKKIDFRQRAAKTEERKRKSKYADVMVRATVMGLMKPDEDVDRMMDIESADKKFNMRLDEWLNADDFNFAHDFYGIVNNINREKGFPATDFGFFVPRFAGR</sequence>
<name>A0A414DFA6_MEDGN</name>
<evidence type="ECO:0000259" key="1">
    <source>
        <dbReference type="Pfam" id="PF21779"/>
    </source>
</evidence>
<dbReference type="AlphaFoldDB" id="A0A414DFA6"/>
<dbReference type="InterPro" id="IPR049239">
    <property type="entry name" value="DUF6874"/>
</dbReference>
<evidence type="ECO:0000313" key="2">
    <source>
        <dbReference type="EMBL" id="RHD09386.1"/>
    </source>
</evidence>
<evidence type="ECO:0000313" key="3">
    <source>
        <dbReference type="Proteomes" id="UP000284472"/>
    </source>
</evidence>
<reference evidence="2 3" key="1">
    <citation type="submission" date="2018-08" db="EMBL/GenBank/DDBJ databases">
        <title>A genome reference for cultivated species of the human gut microbiota.</title>
        <authorList>
            <person name="Zou Y."/>
            <person name="Xue W."/>
            <person name="Luo G."/>
        </authorList>
    </citation>
    <scope>NUCLEOTIDE SEQUENCE [LARGE SCALE GENOMIC DNA]</scope>
    <source>
        <strain evidence="2 3">AM32-6</strain>
    </source>
</reference>
<protein>
    <recommendedName>
        <fullName evidence="1">DUF6874 domain-containing protein</fullName>
    </recommendedName>
</protein>
<dbReference type="RefSeq" id="WP_118043588.1">
    <property type="nucleotide sequence ID" value="NZ_QSIR01000001.1"/>
</dbReference>
<dbReference type="EMBL" id="QSIR01000001">
    <property type="protein sequence ID" value="RHD09386.1"/>
    <property type="molecule type" value="Genomic_DNA"/>
</dbReference>
<dbReference type="Proteomes" id="UP000284472">
    <property type="component" value="Unassembled WGS sequence"/>
</dbReference>
<dbReference type="Pfam" id="PF21779">
    <property type="entry name" value="DUF6874"/>
    <property type="match status" value="1"/>
</dbReference>
<gene>
    <name evidence="2" type="ORF">DW812_01145</name>
</gene>
<organism evidence="2 3">
    <name type="scientific">Mediterraneibacter gnavus</name>
    <name type="common">Ruminococcus gnavus</name>
    <dbReference type="NCBI Taxonomy" id="33038"/>
    <lineage>
        <taxon>Bacteria</taxon>
        <taxon>Bacillati</taxon>
        <taxon>Bacillota</taxon>
        <taxon>Clostridia</taxon>
        <taxon>Lachnospirales</taxon>
        <taxon>Lachnospiraceae</taxon>
        <taxon>Mediterraneibacter</taxon>
    </lineage>
</organism>